<dbReference type="EMBL" id="JANPWB010000012">
    <property type="protein sequence ID" value="KAJ1115454.1"/>
    <property type="molecule type" value="Genomic_DNA"/>
</dbReference>
<protein>
    <submittedName>
        <fullName evidence="1">Uncharacterized protein</fullName>
    </submittedName>
</protein>
<reference evidence="1" key="1">
    <citation type="journal article" date="2022" name="bioRxiv">
        <title>Sequencing and chromosome-scale assembly of the giantPleurodeles waltlgenome.</title>
        <authorList>
            <person name="Brown T."/>
            <person name="Elewa A."/>
            <person name="Iarovenko S."/>
            <person name="Subramanian E."/>
            <person name="Araus A.J."/>
            <person name="Petzold A."/>
            <person name="Susuki M."/>
            <person name="Suzuki K.-i.T."/>
            <person name="Hayashi T."/>
            <person name="Toyoda A."/>
            <person name="Oliveira C."/>
            <person name="Osipova E."/>
            <person name="Leigh N.D."/>
            <person name="Simon A."/>
            <person name="Yun M.H."/>
        </authorList>
    </citation>
    <scope>NUCLEOTIDE SEQUENCE</scope>
    <source>
        <strain evidence="1">20211129_DDA</strain>
        <tissue evidence="1">Liver</tissue>
    </source>
</reference>
<comment type="caution">
    <text evidence="1">The sequence shown here is derived from an EMBL/GenBank/DDBJ whole genome shotgun (WGS) entry which is preliminary data.</text>
</comment>
<organism evidence="1 2">
    <name type="scientific">Pleurodeles waltl</name>
    <name type="common">Iberian ribbed newt</name>
    <dbReference type="NCBI Taxonomy" id="8319"/>
    <lineage>
        <taxon>Eukaryota</taxon>
        <taxon>Metazoa</taxon>
        <taxon>Chordata</taxon>
        <taxon>Craniata</taxon>
        <taxon>Vertebrata</taxon>
        <taxon>Euteleostomi</taxon>
        <taxon>Amphibia</taxon>
        <taxon>Batrachia</taxon>
        <taxon>Caudata</taxon>
        <taxon>Salamandroidea</taxon>
        <taxon>Salamandridae</taxon>
        <taxon>Pleurodelinae</taxon>
        <taxon>Pleurodeles</taxon>
    </lineage>
</organism>
<name>A0AAV7NIS6_PLEWA</name>
<evidence type="ECO:0000313" key="1">
    <source>
        <dbReference type="EMBL" id="KAJ1115454.1"/>
    </source>
</evidence>
<evidence type="ECO:0000313" key="2">
    <source>
        <dbReference type="Proteomes" id="UP001066276"/>
    </source>
</evidence>
<proteinExistence type="predicted"/>
<keyword evidence="2" id="KW-1185">Reference proteome</keyword>
<sequence>MAVRVGLSPWVRGYTWSSSLSSGRVSASVPGAVRGATELGGERATGGQSSADDEATLHSVYNGVQIFDKCGLAAEHERALQELRGKAHNPVL</sequence>
<dbReference type="Proteomes" id="UP001066276">
    <property type="component" value="Chromosome 8"/>
</dbReference>
<dbReference type="AlphaFoldDB" id="A0AAV7NIS6"/>
<accession>A0AAV7NIS6</accession>
<gene>
    <name evidence="1" type="ORF">NDU88_003678</name>
</gene>